<evidence type="ECO:0000313" key="1">
    <source>
        <dbReference type="EMBL" id="GDY63197.1"/>
    </source>
</evidence>
<evidence type="ECO:0000313" key="3">
    <source>
        <dbReference type="Proteomes" id="UP000299211"/>
    </source>
</evidence>
<dbReference type="EMBL" id="BJHX01000001">
    <property type="protein sequence ID" value="GDY63197.1"/>
    <property type="molecule type" value="Genomic_DNA"/>
</dbReference>
<protein>
    <submittedName>
        <fullName evidence="1">Uncharacterized protein</fullName>
    </submittedName>
</protein>
<evidence type="ECO:0000313" key="2">
    <source>
        <dbReference type="EMBL" id="GDY76672.1"/>
    </source>
</evidence>
<evidence type="ECO:0000313" key="4">
    <source>
        <dbReference type="Proteomes" id="UP000302139"/>
    </source>
</evidence>
<dbReference type="Proteomes" id="UP000302139">
    <property type="component" value="Unassembled WGS sequence"/>
</dbReference>
<dbReference type="Proteomes" id="UP000299211">
    <property type="component" value="Unassembled WGS sequence"/>
</dbReference>
<name>A0A4D4LY24_STRAX</name>
<reference evidence="1 4" key="2">
    <citation type="submission" date="2019-04" db="EMBL/GenBank/DDBJ databases">
        <title>Draft genome sequences of Streptomyces avermitilis NBRC 14893.</title>
        <authorList>
            <person name="Komaki H."/>
            <person name="Tamura T."/>
            <person name="Hosoyama A."/>
        </authorList>
    </citation>
    <scope>NUCLEOTIDE SEQUENCE [LARGE SCALE GENOMIC DNA]</scope>
    <source>
        <strain evidence="1 4">NBRC 14893</strain>
    </source>
</reference>
<proteinExistence type="predicted"/>
<dbReference type="AlphaFoldDB" id="A0A4D4LY24"/>
<dbReference type="EMBL" id="BJHY01000001">
    <property type="protein sequence ID" value="GDY76672.1"/>
    <property type="molecule type" value="Genomic_DNA"/>
</dbReference>
<comment type="caution">
    <text evidence="1">The sequence shown here is derived from an EMBL/GenBank/DDBJ whole genome shotgun (WGS) entry which is preliminary data.</text>
</comment>
<organism evidence="1 4">
    <name type="scientific">Streptomyces avermitilis</name>
    <dbReference type="NCBI Taxonomy" id="33903"/>
    <lineage>
        <taxon>Bacteria</taxon>
        <taxon>Bacillati</taxon>
        <taxon>Actinomycetota</taxon>
        <taxon>Actinomycetes</taxon>
        <taxon>Kitasatosporales</taxon>
        <taxon>Streptomycetaceae</taxon>
        <taxon>Streptomyces</taxon>
    </lineage>
</organism>
<accession>A0A4D4LY24</accession>
<reference evidence="2 3" key="1">
    <citation type="submission" date="2019-04" db="EMBL/GenBank/DDBJ databases">
        <title>Draft genome sequences of Streptomyces avermitilis ATCC 31267.</title>
        <authorList>
            <person name="Komaki H."/>
            <person name="Tamura T."/>
            <person name="Hosoyama A."/>
        </authorList>
    </citation>
    <scope>NUCLEOTIDE SEQUENCE [LARGE SCALE GENOMIC DNA]</scope>
    <source>
        <strain evidence="2 3">ATCC 31267</strain>
    </source>
</reference>
<gene>
    <name evidence="1" type="ORF">SAV14893_025900</name>
    <name evidence="2" type="ORF">SAV31267_061570</name>
</gene>
<sequence>MTEPEQLLSETVPAKFTARSVGAAEVFVPAVDFTAAEVFTAAADFTAAAGSGAATAGAAPAPAITRAKSAATRGFLMWGSPLAT</sequence>